<keyword evidence="5" id="KW-0717">Septation</keyword>
<evidence type="ECO:0000256" key="1">
    <source>
        <dbReference type="ARBA" id="ARBA00004431"/>
    </source>
</evidence>
<keyword evidence="3 7" id="KW-0132">Cell division</keyword>
<dbReference type="Pfam" id="PF04686">
    <property type="entry name" value="SsgA"/>
    <property type="match status" value="1"/>
</dbReference>
<organism evidence="7 8">
    <name type="scientific">Streptomyces pini</name>
    <dbReference type="NCBI Taxonomy" id="1520580"/>
    <lineage>
        <taxon>Bacteria</taxon>
        <taxon>Bacillati</taxon>
        <taxon>Actinomycetota</taxon>
        <taxon>Actinomycetes</taxon>
        <taxon>Kitasatosporales</taxon>
        <taxon>Streptomycetaceae</taxon>
        <taxon>Streptomyces</taxon>
    </lineage>
</organism>
<evidence type="ECO:0000256" key="2">
    <source>
        <dbReference type="ARBA" id="ARBA00009323"/>
    </source>
</evidence>
<evidence type="ECO:0000256" key="5">
    <source>
        <dbReference type="ARBA" id="ARBA00023210"/>
    </source>
</evidence>
<reference evidence="8" key="1">
    <citation type="submission" date="2016-10" db="EMBL/GenBank/DDBJ databases">
        <authorList>
            <person name="Varghese N."/>
            <person name="Submissions S."/>
        </authorList>
    </citation>
    <scope>NUCLEOTIDE SEQUENCE [LARGE SCALE GENOMIC DNA]</scope>
    <source>
        <strain evidence="8">PL19</strain>
    </source>
</reference>
<sequence length="138" mass="15061">MRAVVDHSVQARLITVPSVTREVTVGLRYDRHDPFAVSLVFPPDVSLDGQEVAWVFSRELLEDGLRAAVGLGDVHIRPSGPERPERTVIELRAPEGVAVIEFDTTGLLRFLHGTYGVVPGGSEHLELDLDRGLTSLLG</sequence>
<dbReference type="GO" id="GO:0000917">
    <property type="term" value="P:division septum assembly"/>
    <property type="evidence" value="ECO:0007669"/>
    <property type="project" value="UniProtKB-KW"/>
</dbReference>
<name>A0A1I3TXB7_9ACTN</name>
<dbReference type="GO" id="GO:0030428">
    <property type="term" value="C:cell septum"/>
    <property type="evidence" value="ECO:0007669"/>
    <property type="project" value="UniProtKB-SubCell"/>
</dbReference>
<protein>
    <submittedName>
        <fullName evidence="7">Streptomyces sporulation and cell division protein, SsgA</fullName>
    </submittedName>
</protein>
<dbReference type="InterPro" id="IPR006776">
    <property type="entry name" value="SsgB"/>
</dbReference>
<keyword evidence="4" id="KW-0749">Sporulation</keyword>
<accession>A0A1I3TXB7</accession>
<keyword evidence="6" id="KW-0131">Cell cycle</keyword>
<comment type="subcellular location">
    <subcellularLocation>
        <location evidence="1">Cell septum</location>
    </subcellularLocation>
</comment>
<dbReference type="Gene3D" id="2.30.31.20">
    <property type="entry name" value="Sporulation-specific cell division protein SsgB"/>
    <property type="match status" value="1"/>
</dbReference>
<dbReference type="EMBL" id="FOSG01000001">
    <property type="protein sequence ID" value="SFJ75320.1"/>
    <property type="molecule type" value="Genomic_DNA"/>
</dbReference>
<evidence type="ECO:0000256" key="6">
    <source>
        <dbReference type="ARBA" id="ARBA00023306"/>
    </source>
</evidence>
<dbReference type="Proteomes" id="UP000198928">
    <property type="component" value="Unassembled WGS sequence"/>
</dbReference>
<keyword evidence="8" id="KW-1185">Reference proteome</keyword>
<evidence type="ECO:0000313" key="8">
    <source>
        <dbReference type="Proteomes" id="UP000198928"/>
    </source>
</evidence>
<evidence type="ECO:0000256" key="4">
    <source>
        <dbReference type="ARBA" id="ARBA00022969"/>
    </source>
</evidence>
<dbReference type="InterPro" id="IPR038658">
    <property type="entry name" value="SsgB_sf"/>
</dbReference>
<evidence type="ECO:0000256" key="3">
    <source>
        <dbReference type="ARBA" id="ARBA00022618"/>
    </source>
</evidence>
<evidence type="ECO:0000313" key="7">
    <source>
        <dbReference type="EMBL" id="SFJ75320.1"/>
    </source>
</evidence>
<dbReference type="RefSeq" id="WP_093846643.1">
    <property type="nucleotide sequence ID" value="NZ_FOSG01000001.1"/>
</dbReference>
<dbReference type="OrthoDB" id="3853096at2"/>
<gene>
    <name evidence="7" type="ORF">SAMN05192584_101145</name>
</gene>
<comment type="similarity">
    <text evidence="2">Belongs to the SsgA family.</text>
</comment>
<dbReference type="GO" id="GO:0030435">
    <property type="term" value="P:sporulation resulting in formation of a cellular spore"/>
    <property type="evidence" value="ECO:0007669"/>
    <property type="project" value="UniProtKB-KW"/>
</dbReference>
<proteinExistence type="inferred from homology"/>
<dbReference type="AlphaFoldDB" id="A0A1I3TXB7"/>